<feature type="non-terminal residue" evidence="2">
    <location>
        <position position="1"/>
    </location>
</feature>
<sequence>ALCQSLESEGHRGRGSQGSWGSSRAKEIFLVFRLSRTTHRCPWGKGQWSGGKSGQQLLGIAAPGLGILQSCIHAARGPNEPQVQLLPWGRRLDF</sequence>
<feature type="region of interest" description="Disordered" evidence="1">
    <location>
        <begin position="1"/>
        <end position="22"/>
    </location>
</feature>
<keyword evidence="3" id="KW-1185">Reference proteome</keyword>
<protein>
    <submittedName>
        <fullName evidence="2">Uncharacterized protein</fullName>
    </submittedName>
</protein>
<gene>
    <name evidence="2" type="ORF">BN2614_LOCUS15</name>
</gene>
<accession>A0A9X9LMT6</accession>
<evidence type="ECO:0000256" key="1">
    <source>
        <dbReference type="SAM" id="MobiDB-lite"/>
    </source>
</evidence>
<name>A0A9X9LMT6_GULGU</name>
<organism evidence="2 3">
    <name type="scientific">Gulo gulo</name>
    <name type="common">Wolverine</name>
    <name type="synonym">Gluton</name>
    <dbReference type="NCBI Taxonomy" id="48420"/>
    <lineage>
        <taxon>Eukaryota</taxon>
        <taxon>Metazoa</taxon>
        <taxon>Chordata</taxon>
        <taxon>Craniata</taxon>
        <taxon>Vertebrata</taxon>
        <taxon>Euteleostomi</taxon>
        <taxon>Mammalia</taxon>
        <taxon>Eutheria</taxon>
        <taxon>Laurasiatheria</taxon>
        <taxon>Carnivora</taxon>
        <taxon>Caniformia</taxon>
        <taxon>Musteloidea</taxon>
        <taxon>Mustelidae</taxon>
        <taxon>Guloninae</taxon>
        <taxon>Gulo</taxon>
    </lineage>
</organism>
<dbReference type="Proteomes" id="UP000269945">
    <property type="component" value="Unassembled WGS sequence"/>
</dbReference>
<dbReference type="AlphaFoldDB" id="A0A9X9LMT6"/>
<dbReference type="EMBL" id="CYRY02008443">
    <property type="protein sequence ID" value="VCW77144.1"/>
    <property type="molecule type" value="Genomic_DNA"/>
</dbReference>
<evidence type="ECO:0000313" key="3">
    <source>
        <dbReference type="Proteomes" id="UP000269945"/>
    </source>
</evidence>
<evidence type="ECO:0000313" key="2">
    <source>
        <dbReference type="EMBL" id="VCW77144.1"/>
    </source>
</evidence>
<reference evidence="2 3" key="1">
    <citation type="submission" date="2018-10" db="EMBL/GenBank/DDBJ databases">
        <authorList>
            <person name="Ekblom R."/>
            <person name="Jareborg N."/>
        </authorList>
    </citation>
    <scope>NUCLEOTIDE SEQUENCE [LARGE SCALE GENOMIC DNA]</scope>
    <source>
        <tissue evidence="2">Muscle</tissue>
    </source>
</reference>
<proteinExistence type="predicted"/>
<comment type="caution">
    <text evidence="2">The sequence shown here is derived from an EMBL/GenBank/DDBJ whole genome shotgun (WGS) entry which is preliminary data.</text>
</comment>